<accession>A0A401U8A2</accession>
<dbReference type="Proteomes" id="UP000288227">
    <property type="component" value="Unassembled WGS sequence"/>
</dbReference>
<reference evidence="1 2" key="1">
    <citation type="submission" date="2018-11" db="EMBL/GenBank/DDBJ databases">
        <title>Chryseotalea sanarue gen. nov., sp., nov., a member of the family Cytophagaceae, isolated from a brackish lake in Hamamatsu Japan.</title>
        <authorList>
            <person name="Maejima Y."/>
            <person name="Iino T."/>
            <person name="Muraguchi Y."/>
            <person name="Fukuda K."/>
            <person name="Ohkuma M."/>
            <person name="Moriuchi R."/>
            <person name="Dohra H."/>
            <person name="Kimbara K."/>
            <person name="Shintani M."/>
        </authorList>
    </citation>
    <scope>NUCLEOTIDE SEQUENCE [LARGE SCALE GENOMIC DNA]</scope>
    <source>
        <strain evidence="1 2">Ys</strain>
    </source>
</reference>
<dbReference type="OrthoDB" id="795527at2"/>
<comment type="caution">
    <text evidence="1">The sequence shown here is derived from an EMBL/GenBank/DDBJ whole genome shotgun (WGS) entry which is preliminary data.</text>
</comment>
<keyword evidence="2" id="KW-1185">Reference proteome</keyword>
<gene>
    <name evidence="1" type="ORF">SanaruYs_13250</name>
</gene>
<dbReference type="AlphaFoldDB" id="A0A401U8A2"/>
<name>A0A401U8A2_9BACT</name>
<protein>
    <submittedName>
        <fullName evidence="1">DUF4288 domain-containing protein</fullName>
    </submittedName>
</protein>
<evidence type="ECO:0000313" key="2">
    <source>
        <dbReference type="Proteomes" id="UP000288227"/>
    </source>
</evidence>
<dbReference type="InterPro" id="IPR025630">
    <property type="entry name" value="DUF4288"/>
</dbReference>
<dbReference type="EMBL" id="BHXQ01000002">
    <property type="protein sequence ID" value="GCC51105.1"/>
    <property type="molecule type" value="Genomic_DNA"/>
</dbReference>
<evidence type="ECO:0000313" key="1">
    <source>
        <dbReference type="EMBL" id="GCC51105.1"/>
    </source>
</evidence>
<organism evidence="1 2">
    <name type="scientific">Chryseotalea sanaruensis</name>
    <dbReference type="NCBI Taxonomy" id="2482724"/>
    <lineage>
        <taxon>Bacteria</taxon>
        <taxon>Pseudomonadati</taxon>
        <taxon>Bacteroidota</taxon>
        <taxon>Cytophagia</taxon>
        <taxon>Cytophagales</taxon>
        <taxon>Chryseotaleaceae</taxon>
        <taxon>Chryseotalea</taxon>
    </lineage>
</organism>
<dbReference type="Pfam" id="PF14119">
    <property type="entry name" value="DUF4288"/>
    <property type="match status" value="1"/>
</dbReference>
<sequence length="110" mass="12867">MNWYIAKIVFRISTETKTGKDQFDEHLRLVAANTHEEAVLKARVLGLKEEDYFLNNNDQLVKWEFVNVVDVQLIEALNDGIELYSKIFEMEKSDDYIQYVHLRAAALQTT</sequence>
<dbReference type="RefSeq" id="WP_127121745.1">
    <property type="nucleotide sequence ID" value="NZ_BHXQ01000002.1"/>
</dbReference>
<proteinExistence type="predicted"/>